<organism evidence="1 2">
    <name type="scientific">Ceratina calcarata</name>
    <dbReference type="NCBI Taxonomy" id="156304"/>
    <lineage>
        <taxon>Eukaryota</taxon>
        <taxon>Metazoa</taxon>
        <taxon>Ecdysozoa</taxon>
        <taxon>Arthropoda</taxon>
        <taxon>Hexapoda</taxon>
        <taxon>Insecta</taxon>
        <taxon>Pterygota</taxon>
        <taxon>Neoptera</taxon>
        <taxon>Endopterygota</taxon>
        <taxon>Hymenoptera</taxon>
        <taxon>Apocrita</taxon>
        <taxon>Aculeata</taxon>
        <taxon>Apoidea</taxon>
        <taxon>Anthophila</taxon>
        <taxon>Apidae</taxon>
        <taxon>Ceratina</taxon>
        <taxon>Zadontomerus</taxon>
    </lineage>
</organism>
<sequence length="214" mass="24889">MGDIIRNWIQARLGILMDLTPEVFGHYTRDGILLAQILHTYDIITRDQLETIIVTQDPALCRVNLKHLRFWLRFVGIDCGDESIEEISCGKGTTSLRLFYKLYLALETKDRLHFITLQKERERFVPTSKKFEVTKVCEDPPSYQPPEHPLSKKLAKGQEVVEWYRSHVPSILQKLKQEREKLEMVEDISLVKIADHCFPEVATRYKDIGSLAAY</sequence>
<keyword evidence="1" id="KW-1185">Reference proteome</keyword>
<dbReference type="Proteomes" id="UP000694925">
    <property type="component" value="Unplaced"/>
</dbReference>
<dbReference type="AlphaFoldDB" id="A0AAJ7WDB0"/>
<dbReference type="GeneID" id="113464740"/>
<name>A0AAJ7WDB0_9HYME</name>
<dbReference type="KEGG" id="ccal:113464740"/>
<dbReference type="RefSeq" id="XP_026672082.1">
    <property type="nucleotide sequence ID" value="XM_026816281.1"/>
</dbReference>
<proteinExistence type="predicted"/>
<reference evidence="2" key="1">
    <citation type="submission" date="2025-08" db="UniProtKB">
        <authorList>
            <consortium name="RefSeq"/>
        </authorList>
    </citation>
    <scope>IDENTIFICATION</scope>
    <source>
        <tissue evidence="2">Whole body</tissue>
    </source>
</reference>
<evidence type="ECO:0000313" key="2">
    <source>
        <dbReference type="RefSeq" id="XP_026672082.1"/>
    </source>
</evidence>
<evidence type="ECO:0000313" key="1">
    <source>
        <dbReference type="Proteomes" id="UP000694925"/>
    </source>
</evidence>
<protein>
    <submittedName>
        <fullName evidence="2">Uncharacterized protein LOC113464740</fullName>
    </submittedName>
</protein>
<gene>
    <name evidence="2" type="primary">LOC113464740</name>
</gene>
<accession>A0AAJ7WDB0</accession>